<proteinExistence type="predicted"/>
<organism evidence="10 11">
    <name type="scientific">Zestosphaera tikiterensis</name>
    <dbReference type="NCBI Taxonomy" id="1973259"/>
    <lineage>
        <taxon>Archaea</taxon>
        <taxon>Thermoproteota</taxon>
        <taxon>Thermoprotei</taxon>
        <taxon>Desulfurococcales</taxon>
        <taxon>Desulfurococcaceae</taxon>
        <taxon>Zestosphaera</taxon>
    </lineage>
</organism>
<feature type="domain" description="Peptidase M50" evidence="9">
    <location>
        <begin position="137"/>
        <end position="312"/>
    </location>
</feature>
<gene>
    <name evidence="10" type="ORF">B7O98_02110</name>
</gene>
<feature type="transmembrane region" description="Helical" evidence="8">
    <location>
        <begin position="268"/>
        <end position="289"/>
    </location>
</feature>
<dbReference type="GO" id="GO:0006508">
    <property type="term" value="P:proteolysis"/>
    <property type="evidence" value="ECO:0007669"/>
    <property type="project" value="UniProtKB-KW"/>
</dbReference>
<evidence type="ECO:0000313" key="10">
    <source>
        <dbReference type="EMBL" id="PUA33251.1"/>
    </source>
</evidence>
<evidence type="ECO:0000256" key="5">
    <source>
        <dbReference type="ARBA" id="ARBA00022946"/>
    </source>
</evidence>
<evidence type="ECO:0000256" key="8">
    <source>
        <dbReference type="SAM" id="Phobius"/>
    </source>
</evidence>
<keyword evidence="6 8" id="KW-1133">Transmembrane helix</keyword>
<keyword evidence="5" id="KW-0809">Transit peptide</keyword>
<evidence type="ECO:0000259" key="9">
    <source>
        <dbReference type="Pfam" id="PF02163"/>
    </source>
</evidence>
<evidence type="ECO:0000256" key="3">
    <source>
        <dbReference type="ARBA" id="ARBA00022692"/>
    </source>
</evidence>
<keyword evidence="2" id="KW-0645">Protease</keyword>
<keyword evidence="3 8" id="KW-0812">Transmembrane</keyword>
<dbReference type="PANTHER" id="PTHR31412">
    <property type="entry name" value="ZINC METALLOPROTEASE EGY1"/>
    <property type="match status" value="1"/>
</dbReference>
<dbReference type="InterPro" id="IPR008915">
    <property type="entry name" value="Peptidase_M50"/>
</dbReference>
<dbReference type="InterPro" id="IPR044838">
    <property type="entry name" value="EGY1-like"/>
</dbReference>
<evidence type="ECO:0000256" key="2">
    <source>
        <dbReference type="ARBA" id="ARBA00022670"/>
    </source>
</evidence>
<evidence type="ECO:0000256" key="1">
    <source>
        <dbReference type="ARBA" id="ARBA00004141"/>
    </source>
</evidence>
<dbReference type="EMBL" id="NBVN01000002">
    <property type="protein sequence ID" value="PUA33251.1"/>
    <property type="molecule type" value="Genomic_DNA"/>
</dbReference>
<dbReference type="Pfam" id="PF02163">
    <property type="entry name" value="Peptidase_M50"/>
    <property type="match status" value="1"/>
</dbReference>
<comment type="subcellular location">
    <subcellularLocation>
        <location evidence="1">Membrane</location>
        <topology evidence="1">Multi-pass membrane protein</topology>
    </subcellularLocation>
</comment>
<dbReference type="PANTHER" id="PTHR31412:SF0">
    <property type="entry name" value="ZINC METALLOPROTEASE EGY1, CHLOROPLASTIC-RELATED"/>
    <property type="match status" value="1"/>
</dbReference>
<evidence type="ECO:0000256" key="7">
    <source>
        <dbReference type="ARBA" id="ARBA00023136"/>
    </source>
</evidence>
<dbReference type="Proteomes" id="UP000244093">
    <property type="component" value="Unassembled WGS sequence"/>
</dbReference>
<evidence type="ECO:0000256" key="4">
    <source>
        <dbReference type="ARBA" id="ARBA00022801"/>
    </source>
</evidence>
<name>A0A2R7Y6U9_9CREN</name>
<dbReference type="CDD" id="cd06160">
    <property type="entry name" value="S2P-M50_like_2"/>
    <property type="match status" value="1"/>
</dbReference>
<evidence type="ECO:0000256" key="6">
    <source>
        <dbReference type="ARBA" id="ARBA00022989"/>
    </source>
</evidence>
<dbReference type="GO" id="GO:0016020">
    <property type="term" value="C:membrane"/>
    <property type="evidence" value="ECO:0007669"/>
    <property type="project" value="UniProtKB-SubCell"/>
</dbReference>
<feature type="transmembrane region" description="Helical" evidence="8">
    <location>
        <begin position="196"/>
        <end position="218"/>
    </location>
</feature>
<feature type="transmembrane region" description="Helical" evidence="8">
    <location>
        <begin position="87"/>
        <end position="107"/>
    </location>
</feature>
<accession>A0A2R7Y6U9</accession>
<dbReference type="AlphaFoldDB" id="A0A2R7Y6U9"/>
<dbReference type="GO" id="GO:0008233">
    <property type="term" value="F:peptidase activity"/>
    <property type="evidence" value="ECO:0007669"/>
    <property type="project" value="UniProtKB-KW"/>
</dbReference>
<comment type="caution">
    <text evidence="10">The sequence shown here is derived from an EMBL/GenBank/DDBJ whole genome shotgun (WGS) entry which is preliminary data.</text>
</comment>
<evidence type="ECO:0000313" key="11">
    <source>
        <dbReference type="Proteomes" id="UP000244093"/>
    </source>
</evidence>
<keyword evidence="4" id="KW-0378">Hydrolase</keyword>
<reference evidence="10 11" key="1">
    <citation type="journal article" date="2018" name="Syst. Appl. Microbiol.">
        <title>A new symbiotic nanoarchaeote (Candidatus Nanoclepta minutus) and its host (Zestosphaera tikiterensis gen. nov., sp. nov.) from a New Zealand hot spring.</title>
        <authorList>
            <person name="St John E."/>
            <person name="Liu Y."/>
            <person name="Podar M."/>
            <person name="Stott M.B."/>
            <person name="Meneghin J."/>
            <person name="Chen Z."/>
            <person name="Lagutin K."/>
            <person name="Mitchell K."/>
            <person name="Reysenbach A.L."/>
        </authorList>
    </citation>
    <scope>NUCLEOTIDE SEQUENCE [LARGE SCALE GENOMIC DNA]</scope>
    <source>
        <strain evidence="10">NZ3</strain>
    </source>
</reference>
<protein>
    <recommendedName>
        <fullName evidence="9">Peptidase M50 domain-containing protein</fullName>
    </recommendedName>
</protein>
<feature type="transmembrane region" description="Helical" evidence="8">
    <location>
        <begin position="361"/>
        <end position="378"/>
    </location>
</feature>
<keyword evidence="7 8" id="KW-0472">Membrane</keyword>
<sequence length="379" mass="41353">MLGKELTKEEIEQLMSRFFTYVLSYEDERVLEYIVEPHQAVNLDEAFSSIYDEVVSKGFNTVLIKHDNMLLLRFAKRQVNMKSKLQLTLILFIATIASVAITGYYTILSYNESVSLLNLKLGLNIELFDPIVGTILFVGVVLTPLMAHELSHYVTNLRLKVPTTTPLPIPAPFISPLGTFGAVIQIRHLPKNLKDLALMGISGPLAGVTFSIIAYLVGYVTSPTLPLNVVSQAIESNLISTINIAPLSALAIDALLTKPTEVVILNPIALSAYLILIVHFANLLPIGQLDGGHVFRALTSVKTHSTTSLIVALAGITVSLAIRELAWLGVFSVIALLISGRGPHFGAANTLSVLNSRDKRFITLLYLLLLTATFPVVII</sequence>
<feature type="transmembrane region" description="Helical" evidence="8">
    <location>
        <begin position="309"/>
        <end position="340"/>
    </location>
</feature>
<feature type="transmembrane region" description="Helical" evidence="8">
    <location>
        <begin position="127"/>
        <end position="147"/>
    </location>
</feature>